<proteinExistence type="predicted"/>
<name>A0ABC8RHH5_9AQUA</name>
<sequence>MSGPIEVSFVEVCSASGKAIQKVNAQTVEVAEVVVLDSDKAVEKEAEQWYPSLESIFWVDHQFVNKGRCEFSLDDDKGLIARKIPVDKGYHSDNESLISSEKIVADMEDSKLKSSPNIPLIAVISPPSVTRTPSRGNFVPHPND</sequence>
<dbReference type="EMBL" id="CAUOFW020001391">
    <property type="protein sequence ID" value="CAK9144421.1"/>
    <property type="molecule type" value="Genomic_DNA"/>
</dbReference>
<accession>A0ABC8RHH5</accession>
<protein>
    <submittedName>
        <fullName evidence="1">Uncharacterized protein</fullName>
    </submittedName>
</protein>
<evidence type="ECO:0000313" key="2">
    <source>
        <dbReference type="Proteomes" id="UP001642360"/>
    </source>
</evidence>
<dbReference type="Proteomes" id="UP001642360">
    <property type="component" value="Unassembled WGS sequence"/>
</dbReference>
<gene>
    <name evidence="1" type="ORF">ILEXP_LOCUS12172</name>
</gene>
<dbReference type="AlphaFoldDB" id="A0ABC8RHH5"/>
<reference evidence="1 2" key="1">
    <citation type="submission" date="2024-02" db="EMBL/GenBank/DDBJ databases">
        <authorList>
            <person name="Vignale AGUSTIN F."/>
            <person name="Sosa J E."/>
            <person name="Modenutti C."/>
        </authorList>
    </citation>
    <scope>NUCLEOTIDE SEQUENCE [LARGE SCALE GENOMIC DNA]</scope>
</reference>
<organism evidence="1 2">
    <name type="scientific">Ilex paraguariensis</name>
    <name type="common">yerba mate</name>
    <dbReference type="NCBI Taxonomy" id="185542"/>
    <lineage>
        <taxon>Eukaryota</taxon>
        <taxon>Viridiplantae</taxon>
        <taxon>Streptophyta</taxon>
        <taxon>Embryophyta</taxon>
        <taxon>Tracheophyta</taxon>
        <taxon>Spermatophyta</taxon>
        <taxon>Magnoliopsida</taxon>
        <taxon>eudicotyledons</taxon>
        <taxon>Gunneridae</taxon>
        <taxon>Pentapetalae</taxon>
        <taxon>asterids</taxon>
        <taxon>campanulids</taxon>
        <taxon>Aquifoliales</taxon>
        <taxon>Aquifoliaceae</taxon>
        <taxon>Ilex</taxon>
    </lineage>
</organism>
<keyword evidence="2" id="KW-1185">Reference proteome</keyword>
<evidence type="ECO:0000313" key="1">
    <source>
        <dbReference type="EMBL" id="CAK9144421.1"/>
    </source>
</evidence>
<comment type="caution">
    <text evidence="1">The sequence shown here is derived from an EMBL/GenBank/DDBJ whole genome shotgun (WGS) entry which is preliminary data.</text>
</comment>